<comment type="caution">
    <text evidence="1">The sequence shown here is derived from an EMBL/GenBank/DDBJ whole genome shotgun (WGS) entry which is preliminary data.</text>
</comment>
<proteinExistence type="predicted"/>
<organism evidence="1 2">
    <name type="scientific">Spodoptera exigua</name>
    <name type="common">Beet armyworm</name>
    <name type="synonym">Noctua fulgens</name>
    <dbReference type="NCBI Taxonomy" id="7107"/>
    <lineage>
        <taxon>Eukaryota</taxon>
        <taxon>Metazoa</taxon>
        <taxon>Ecdysozoa</taxon>
        <taxon>Arthropoda</taxon>
        <taxon>Hexapoda</taxon>
        <taxon>Insecta</taxon>
        <taxon>Pterygota</taxon>
        <taxon>Neoptera</taxon>
        <taxon>Endopterygota</taxon>
        <taxon>Lepidoptera</taxon>
        <taxon>Glossata</taxon>
        <taxon>Ditrysia</taxon>
        <taxon>Noctuoidea</taxon>
        <taxon>Noctuidae</taxon>
        <taxon>Amphipyrinae</taxon>
        <taxon>Spodoptera</taxon>
    </lineage>
</organism>
<protein>
    <submittedName>
        <fullName evidence="1">Uncharacterized protein</fullName>
    </submittedName>
</protein>
<evidence type="ECO:0000313" key="2">
    <source>
        <dbReference type="Proteomes" id="UP000814243"/>
    </source>
</evidence>
<dbReference type="EMBL" id="JACEFF010000101">
    <property type="protein sequence ID" value="KAH9644117.1"/>
    <property type="molecule type" value="Genomic_DNA"/>
</dbReference>
<dbReference type="Proteomes" id="UP000814243">
    <property type="component" value="Unassembled WGS sequence"/>
</dbReference>
<accession>A0A922SMN8</accession>
<gene>
    <name evidence="1" type="ORF">HF086_015447</name>
</gene>
<reference evidence="1" key="1">
    <citation type="journal article" date="2021" name="G3 (Bethesda)">
        <title>Genome and transcriptome analysis of the beet armyworm Spodoptera exigua reveals targets for pest control. .</title>
        <authorList>
            <person name="Simon S."/>
            <person name="Breeschoten T."/>
            <person name="Jansen H.J."/>
            <person name="Dirks R.P."/>
            <person name="Schranz M.E."/>
            <person name="Ros V.I.D."/>
        </authorList>
    </citation>
    <scope>NUCLEOTIDE SEQUENCE</scope>
    <source>
        <strain evidence="1">TB_SE_WUR_2020</strain>
    </source>
</reference>
<name>A0A922SMN8_SPOEX</name>
<sequence>MCTDRQVVSCTNRVERFAVDLNGTGTIQVLKDEKRTITCEHPNQIIFLEPEQPTVTKKDGVPTVSVSRLRLTY</sequence>
<evidence type="ECO:0000313" key="1">
    <source>
        <dbReference type="EMBL" id="KAH9644117.1"/>
    </source>
</evidence>
<dbReference type="AlphaFoldDB" id="A0A922SMN8"/>